<dbReference type="Gene3D" id="3.30.70.100">
    <property type="match status" value="1"/>
</dbReference>
<dbReference type="SUPFAM" id="SSF55008">
    <property type="entry name" value="HMA, heavy metal-associated domain"/>
    <property type="match status" value="1"/>
</dbReference>
<name>A0A023WNG4_STUST</name>
<dbReference type="EMBL" id="CP007509">
    <property type="protein sequence ID" value="AHY41511.1"/>
    <property type="molecule type" value="Genomic_DNA"/>
</dbReference>
<evidence type="ECO:0000313" key="4">
    <source>
        <dbReference type="Proteomes" id="UP000025238"/>
    </source>
</evidence>
<proteinExistence type="predicted"/>
<dbReference type="AlphaFoldDB" id="A0A023WNG4"/>
<dbReference type="KEGG" id="pstu:UIB01_03180"/>
<sequence length="63" mass="6710">MQIFNVSGMTCSHCERAVTQAIQALDPQAQVQVDLAAGTVQVQSSASEQAIRQAISEEGYQVS</sequence>
<evidence type="ECO:0000259" key="2">
    <source>
        <dbReference type="PROSITE" id="PS50846"/>
    </source>
</evidence>
<dbReference type="OrthoDB" id="9814359at2"/>
<dbReference type="InterPro" id="IPR017969">
    <property type="entry name" value="Heavy-metal-associated_CS"/>
</dbReference>
<dbReference type="PROSITE" id="PS01047">
    <property type="entry name" value="HMA_1"/>
    <property type="match status" value="1"/>
</dbReference>
<dbReference type="GO" id="GO:0046872">
    <property type="term" value="F:metal ion binding"/>
    <property type="evidence" value="ECO:0007669"/>
    <property type="project" value="UniProtKB-KW"/>
</dbReference>
<dbReference type="PATRIC" id="fig|316.97.peg.645"/>
<reference evidence="3 4" key="1">
    <citation type="submission" date="2014-03" db="EMBL/GenBank/DDBJ databases">
        <title>Complete genome sequence of Pseudomonas stutzeri 19SMN4.</title>
        <authorList>
            <person name="Brunet-Galmes I."/>
            <person name="Nogales B."/>
            <person name="Busquets A."/>
            <person name="Pena A."/>
            <person name="Gomila M."/>
            <person name="Garcia-Valdes E."/>
            <person name="Lalucat J."/>
            <person name="Bennasar A."/>
            <person name="Bosch R."/>
        </authorList>
    </citation>
    <scope>NUCLEOTIDE SEQUENCE [LARGE SCALE GENOMIC DNA]</scope>
    <source>
        <strain evidence="3 4">19SMN4</strain>
    </source>
</reference>
<evidence type="ECO:0000313" key="3">
    <source>
        <dbReference type="EMBL" id="AHY41511.1"/>
    </source>
</evidence>
<protein>
    <submittedName>
        <fullName evidence="3">Copper resistance protein CopZ</fullName>
    </submittedName>
</protein>
<accession>A0A023WNG4</accession>
<dbReference type="CDD" id="cd00371">
    <property type="entry name" value="HMA"/>
    <property type="match status" value="1"/>
</dbReference>
<dbReference type="Pfam" id="PF00403">
    <property type="entry name" value="HMA"/>
    <property type="match status" value="1"/>
</dbReference>
<gene>
    <name evidence="3" type="ORF">UIB01_03180</name>
</gene>
<organism evidence="3 4">
    <name type="scientific">Stutzerimonas stutzeri</name>
    <name type="common">Pseudomonas stutzeri</name>
    <dbReference type="NCBI Taxonomy" id="316"/>
    <lineage>
        <taxon>Bacteria</taxon>
        <taxon>Pseudomonadati</taxon>
        <taxon>Pseudomonadota</taxon>
        <taxon>Gammaproteobacteria</taxon>
        <taxon>Pseudomonadales</taxon>
        <taxon>Pseudomonadaceae</taxon>
        <taxon>Stutzerimonas</taxon>
    </lineage>
</organism>
<evidence type="ECO:0000256" key="1">
    <source>
        <dbReference type="ARBA" id="ARBA00022723"/>
    </source>
</evidence>
<dbReference type="Proteomes" id="UP000025238">
    <property type="component" value="Chromosome"/>
</dbReference>
<dbReference type="PROSITE" id="PS50846">
    <property type="entry name" value="HMA_2"/>
    <property type="match status" value="1"/>
</dbReference>
<feature type="domain" description="HMA" evidence="2">
    <location>
        <begin position="1"/>
        <end position="63"/>
    </location>
</feature>
<keyword evidence="1" id="KW-0479">Metal-binding</keyword>
<dbReference type="InterPro" id="IPR006121">
    <property type="entry name" value="HMA_dom"/>
</dbReference>
<dbReference type="InterPro" id="IPR036163">
    <property type="entry name" value="HMA_dom_sf"/>
</dbReference>